<dbReference type="AlphaFoldDB" id="A0A918TS68"/>
<reference evidence="2" key="1">
    <citation type="journal article" date="2014" name="Int. J. Syst. Evol. Microbiol.">
        <title>Complete genome sequence of Corynebacterium casei LMG S-19264T (=DSM 44701T), isolated from a smear-ripened cheese.</title>
        <authorList>
            <consortium name="US DOE Joint Genome Institute (JGI-PGF)"/>
            <person name="Walter F."/>
            <person name="Albersmeier A."/>
            <person name="Kalinowski J."/>
            <person name="Ruckert C."/>
        </authorList>
    </citation>
    <scope>NUCLEOTIDE SEQUENCE</scope>
    <source>
        <strain evidence="2">KCTC 23310</strain>
    </source>
</reference>
<evidence type="ECO:0000313" key="2">
    <source>
        <dbReference type="EMBL" id="GHC54457.1"/>
    </source>
</evidence>
<dbReference type="Proteomes" id="UP000638981">
    <property type="component" value="Unassembled WGS sequence"/>
</dbReference>
<evidence type="ECO:0000313" key="3">
    <source>
        <dbReference type="Proteomes" id="UP000638981"/>
    </source>
</evidence>
<organism evidence="2 3">
    <name type="scientific">Neogemmobacter tilapiae</name>
    <dbReference type="NCBI Taxonomy" id="875041"/>
    <lineage>
        <taxon>Bacteria</taxon>
        <taxon>Pseudomonadati</taxon>
        <taxon>Pseudomonadota</taxon>
        <taxon>Alphaproteobacteria</taxon>
        <taxon>Rhodobacterales</taxon>
        <taxon>Paracoccaceae</taxon>
        <taxon>Neogemmobacter</taxon>
    </lineage>
</organism>
<sequence length="227" mass="23266">MGLGHLAKQSLPDGTPMRRLIPALFLLLAACQTGGKPNAAAETAPITGAIAGPEVATTALEAPKGGAKPAVKLPDPVAGGMVDASMETGTAALPVEKTKGKPVAEPVAETPAEDAPLSPVPETAEPDDSLDDAVAVEEAEPELPPALKSAAQKKCERGDGSYVAVGGNKDMRTCVKRTRDANKSCDADSDCQGKCLARSRTCAPIDPLLGCNDILNDYGLVLRECVQ</sequence>
<dbReference type="EMBL" id="BMYJ01000004">
    <property type="protein sequence ID" value="GHC54457.1"/>
    <property type="molecule type" value="Genomic_DNA"/>
</dbReference>
<keyword evidence="3" id="KW-1185">Reference proteome</keyword>
<protein>
    <submittedName>
        <fullName evidence="2">Uncharacterized protein</fullName>
    </submittedName>
</protein>
<reference evidence="2" key="2">
    <citation type="submission" date="2020-09" db="EMBL/GenBank/DDBJ databases">
        <authorList>
            <person name="Sun Q."/>
            <person name="Kim S."/>
        </authorList>
    </citation>
    <scope>NUCLEOTIDE SEQUENCE</scope>
    <source>
        <strain evidence="2">KCTC 23310</strain>
    </source>
</reference>
<gene>
    <name evidence="2" type="ORF">GCM10007315_16710</name>
</gene>
<proteinExistence type="predicted"/>
<accession>A0A918TS68</accession>
<evidence type="ECO:0000256" key="1">
    <source>
        <dbReference type="SAM" id="MobiDB-lite"/>
    </source>
</evidence>
<name>A0A918TS68_9RHOB</name>
<feature type="region of interest" description="Disordered" evidence="1">
    <location>
        <begin position="91"/>
        <end position="129"/>
    </location>
</feature>
<comment type="caution">
    <text evidence="2">The sequence shown here is derived from an EMBL/GenBank/DDBJ whole genome shotgun (WGS) entry which is preliminary data.</text>
</comment>